<dbReference type="InterPro" id="IPR032808">
    <property type="entry name" value="DoxX"/>
</dbReference>
<keyword evidence="6 7" id="KW-0472">Membrane</keyword>
<evidence type="ECO:0000313" key="9">
    <source>
        <dbReference type="Proteomes" id="UP001174908"/>
    </source>
</evidence>
<evidence type="ECO:0000256" key="5">
    <source>
        <dbReference type="ARBA" id="ARBA00022989"/>
    </source>
</evidence>
<evidence type="ECO:0000256" key="1">
    <source>
        <dbReference type="ARBA" id="ARBA00004651"/>
    </source>
</evidence>
<keyword evidence="5 7" id="KW-1133">Transmembrane helix</keyword>
<organism evidence="8 9">
    <name type="scientific">Variovorax dokdonensis</name>
    <dbReference type="NCBI Taxonomy" id="344883"/>
    <lineage>
        <taxon>Bacteria</taxon>
        <taxon>Pseudomonadati</taxon>
        <taxon>Pseudomonadota</taxon>
        <taxon>Betaproteobacteria</taxon>
        <taxon>Burkholderiales</taxon>
        <taxon>Comamonadaceae</taxon>
        <taxon>Variovorax</taxon>
    </lineage>
</organism>
<feature type="transmembrane region" description="Helical" evidence="7">
    <location>
        <begin position="134"/>
        <end position="154"/>
    </location>
</feature>
<comment type="subcellular location">
    <subcellularLocation>
        <location evidence="1">Cell membrane</location>
        <topology evidence="1">Multi-pass membrane protein</topology>
    </subcellularLocation>
</comment>
<evidence type="ECO:0000256" key="3">
    <source>
        <dbReference type="ARBA" id="ARBA00022475"/>
    </source>
</evidence>
<dbReference type="PANTHER" id="PTHR33452">
    <property type="entry name" value="OXIDOREDUCTASE CATD-RELATED"/>
    <property type="match status" value="1"/>
</dbReference>
<proteinExistence type="inferred from homology"/>
<name>A0ABT7NCH2_9BURK</name>
<keyword evidence="3" id="KW-1003">Cell membrane</keyword>
<reference evidence="8" key="1">
    <citation type="submission" date="2023-06" db="EMBL/GenBank/DDBJ databases">
        <authorList>
            <person name="Jiang Y."/>
            <person name="Liu Q."/>
        </authorList>
    </citation>
    <scope>NUCLEOTIDE SEQUENCE</scope>
    <source>
        <strain evidence="8">CGMCC 1.12089</strain>
    </source>
</reference>
<protein>
    <submittedName>
        <fullName evidence="8">DoxX family protein</fullName>
    </submittedName>
</protein>
<dbReference type="Pfam" id="PF07681">
    <property type="entry name" value="DoxX"/>
    <property type="match status" value="1"/>
</dbReference>
<evidence type="ECO:0000313" key="8">
    <source>
        <dbReference type="EMBL" id="MDM0045644.1"/>
    </source>
</evidence>
<feature type="transmembrane region" description="Helical" evidence="7">
    <location>
        <begin position="100"/>
        <end position="128"/>
    </location>
</feature>
<evidence type="ECO:0000256" key="4">
    <source>
        <dbReference type="ARBA" id="ARBA00022692"/>
    </source>
</evidence>
<evidence type="ECO:0000256" key="2">
    <source>
        <dbReference type="ARBA" id="ARBA00006679"/>
    </source>
</evidence>
<sequence length="161" mass="17635">MTSTSVTNQDRAEAGSTARHPRWNQIAAWLERIVSHDVLAIGARLAVAAIFFYSGRTKVEGFLTLNDSAIELFKSEYHLPLVPPEIAAHLAAYAEHLFPLLLVLGLATRLSALALLGMTAVIQIFVYPDAWPTHLSWATLMLYLVGRGAGRLSIDRALGVR</sequence>
<dbReference type="EMBL" id="JASZYV010000003">
    <property type="protein sequence ID" value="MDM0045644.1"/>
    <property type="molecule type" value="Genomic_DNA"/>
</dbReference>
<dbReference type="PANTHER" id="PTHR33452:SF1">
    <property type="entry name" value="INNER MEMBRANE PROTEIN YPHA-RELATED"/>
    <property type="match status" value="1"/>
</dbReference>
<comment type="caution">
    <text evidence="8">The sequence shown here is derived from an EMBL/GenBank/DDBJ whole genome shotgun (WGS) entry which is preliminary data.</text>
</comment>
<dbReference type="RefSeq" id="WP_286660763.1">
    <property type="nucleotide sequence ID" value="NZ_JASZYV010000003.1"/>
</dbReference>
<dbReference type="Proteomes" id="UP001174908">
    <property type="component" value="Unassembled WGS sequence"/>
</dbReference>
<keyword evidence="4 7" id="KW-0812">Transmembrane</keyword>
<evidence type="ECO:0000256" key="7">
    <source>
        <dbReference type="SAM" id="Phobius"/>
    </source>
</evidence>
<evidence type="ECO:0000256" key="6">
    <source>
        <dbReference type="ARBA" id="ARBA00023136"/>
    </source>
</evidence>
<accession>A0ABT7NCH2</accession>
<comment type="similarity">
    <text evidence="2">Belongs to the DoxX family.</text>
</comment>
<keyword evidence="9" id="KW-1185">Reference proteome</keyword>
<dbReference type="InterPro" id="IPR051907">
    <property type="entry name" value="DoxX-like_oxidoreductase"/>
</dbReference>
<gene>
    <name evidence="8" type="ORF">QTH91_14215</name>
</gene>